<dbReference type="PROSITE" id="PS51706">
    <property type="entry name" value="G_ENGB"/>
    <property type="match status" value="1"/>
</dbReference>
<keyword evidence="8 10" id="KW-0717">Septation</keyword>
<dbReference type="FunFam" id="3.40.50.300:FF:000098">
    <property type="entry name" value="Probable GTP-binding protein EngB"/>
    <property type="match status" value="1"/>
</dbReference>
<comment type="similarity">
    <text evidence="2 10">Belongs to the TRAFAC class TrmE-Era-EngA-EngB-Septin-like GTPase superfamily. EngB GTPase family.</text>
</comment>
<sequence>MKINNPEYISSAVNAKDYPFHYLPEIALAGRSNVGKSSLINKVVNRKKMAFTSSKPGKTQTINFYQIDNYFYFVDLPGYGFAKVSKAEKEEWGRMIEGYLLNRSNLEAILLVIDARHKPTKDDIQMFNWIVQMNMPALVVATKIDKIKKSQRKKQEKLIKNTLGINQFTPFTFFSAETGEGKNEVFKFIGQFVD</sequence>
<dbReference type="InterPro" id="IPR027417">
    <property type="entry name" value="P-loop_NTPase"/>
</dbReference>
<evidence type="ECO:0000259" key="11">
    <source>
        <dbReference type="PROSITE" id="PS51706"/>
    </source>
</evidence>
<dbReference type="EMBL" id="SOEG01000026">
    <property type="protein sequence ID" value="TDX48816.1"/>
    <property type="molecule type" value="Genomic_DNA"/>
</dbReference>
<dbReference type="STRING" id="926561.GCA_000379025_00666"/>
<dbReference type="InterPro" id="IPR005225">
    <property type="entry name" value="Small_GTP-bd"/>
</dbReference>
<evidence type="ECO:0000256" key="6">
    <source>
        <dbReference type="ARBA" id="ARBA00022842"/>
    </source>
</evidence>
<dbReference type="InterPro" id="IPR006073">
    <property type="entry name" value="GTP-bd"/>
</dbReference>
<dbReference type="PANTHER" id="PTHR11649:SF13">
    <property type="entry name" value="ENGB-TYPE G DOMAIN-CONTAINING PROTEIN"/>
    <property type="match status" value="1"/>
</dbReference>
<evidence type="ECO:0000256" key="9">
    <source>
        <dbReference type="ARBA" id="ARBA00023306"/>
    </source>
</evidence>
<dbReference type="InterPro" id="IPR030393">
    <property type="entry name" value="G_ENGB_dom"/>
</dbReference>
<dbReference type="SUPFAM" id="SSF52540">
    <property type="entry name" value="P-loop containing nucleoside triphosphate hydrolases"/>
    <property type="match status" value="1"/>
</dbReference>
<dbReference type="CDD" id="cd01876">
    <property type="entry name" value="YihA_EngB"/>
    <property type="match status" value="1"/>
</dbReference>
<comment type="function">
    <text evidence="10">Necessary for normal cell division and for the maintenance of normal septation.</text>
</comment>
<evidence type="ECO:0000256" key="4">
    <source>
        <dbReference type="ARBA" id="ARBA00022723"/>
    </source>
</evidence>
<keyword evidence="7 10" id="KW-0342">GTP-binding</keyword>
<dbReference type="GO" id="GO:0005829">
    <property type="term" value="C:cytosol"/>
    <property type="evidence" value="ECO:0007669"/>
    <property type="project" value="TreeGrafter"/>
</dbReference>
<evidence type="ECO:0000256" key="2">
    <source>
        <dbReference type="ARBA" id="ARBA00009638"/>
    </source>
</evidence>
<keyword evidence="4" id="KW-0479">Metal-binding</keyword>
<dbReference type="RefSeq" id="WP_134117965.1">
    <property type="nucleotide sequence ID" value="NZ_SOEG01000026.1"/>
</dbReference>
<evidence type="ECO:0000256" key="7">
    <source>
        <dbReference type="ARBA" id="ARBA00023134"/>
    </source>
</evidence>
<dbReference type="PANTHER" id="PTHR11649">
    <property type="entry name" value="MSS1/TRME-RELATED GTP-BINDING PROTEIN"/>
    <property type="match status" value="1"/>
</dbReference>
<gene>
    <name evidence="10" type="primary">engB</name>
    <name evidence="12" type="ORF">C7959_12638</name>
</gene>
<dbReference type="InterPro" id="IPR019987">
    <property type="entry name" value="GTP-bd_ribosome_bio_YsxC"/>
</dbReference>
<proteinExistence type="inferred from homology"/>
<keyword evidence="5 10" id="KW-0547">Nucleotide-binding</keyword>
<feature type="domain" description="EngB-type G" evidence="11">
    <location>
        <begin position="22"/>
        <end position="194"/>
    </location>
</feature>
<dbReference type="Pfam" id="PF01926">
    <property type="entry name" value="MMR_HSR1"/>
    <property type="match status" value="1"/>
</dbReference>
<accession>A0A4R8H2I3</accession>
<evidence type="ECO:0000256" key="10">
    <source>
        <dbReference type="HAMAP-Rule" id="MF_00321"/>
    </source>
</evidence>
<dbReference type="GO" id="GO:0000917">
    <property type="term" value="P:division septum assembly"/>
    <property type="evidence" value="ECO:0007669"/>
    <property type="project" value="UniProtKB-KW"/>
</dbReference>
<dbReference type="AlphaFoldDB" id="A0A4R8H2I3"/>
<keyword evidence="9 10" id="KW-0131">Cell cycle</keyword>
<name>A0A4R8H2I3_9FIRM</name>
<comment type="caution">
    <text evidence="12">The sequence shown here is derived from an EMBL/GenBank/DDBJ whole genome shotgun (WGS) entry which is preliminary data.</text>
</comment>
<dbReference type="GO" id="GO:0046872">
    <property type="term" value="F:metal ion binding"/>
    <property type="evidence" value="ECO:0007669"/>
    <property type="project" value="UniProtKB-KW"/>
</dbReference>
<evidence type="ECO:0000313" key="13">
    <source>
        <dbReference type="Proteomes" id="UP000295832"/>
    </source>
</evidence>
<evidence type="ECO:0000256" key="1">
    <source>
        <dbReference type="ARBA" id="ARBA00001946"/>
    </source>
</evidence>
<comment type="cofactor">
    <cofactor evidence="1">
        <name>Mg(2+)</name>
        <dbReference type="ChEBI" id="CHEBI:18420"/>
    </cofactor>
</comment>
<keyword evidence="3 10" id="KW-0132">Cell division</keyword>
<organism evidence="12 13">
    <name type="scientific">Orenia marismortui</name>
    <dbReference type="NCBI Taxonomy" id="46469"/>
    <lineage>
        <taxon>Bacteria</taxon>
        <taxon>Bacillati</taxon>
        <taxon>Bacillota</taxon>
        <taxon>Clostridia</taxon>
        <taxon>Halanaerobiales</taxon>
        <taxon>Halobacteroidaceae</taxon>
        <taxon>Orenia</taxon>
    </lineage>
</organism>
<evidence type="ECO:0000256" key="5">
    <source>
        <dbReference type="ARBA" id="ARBA00022741"/>
    </source>
</evidence>
<keyword evidence="6" id="KW-0460">Magnesium</keyword>
<evidence type="ECO:0000256" key="8">
    <source>
        <dbReference type="ARBA" id="ARBA00023210"/>
    </source>
</evidence>
<protein>
    <recommendedName>
        <fullName evidence="10">Probable GTP-binding protein EngB</fullName>
    </recommendedName>
</protein>
<dbReference type="Proteomes" id="UP000295832">
    <property type="component" value="Unassembled WGS sequence"/>
</dbReference>
<dbReference type="NCBIfam" id="TIGR03598">
    <property type="entry name" value="GTPase_YsxC"/>
    <property type="match status" value="1"/>
</dbReference>
<dbReference type="Gene3D" id="3.40.50.300">
    <property type="entry name" value="P-loop containing nucleotide triphosphate hydrolases"/>
    <property type="match status" value="1"/>
</dbReference>
<evidence type="ECO:0000256" key="3">
    <source>
        <dbReference type="ARBA" id="ARBA00022618"/>
    </source>
</evidence>
<dbReference type="HAMAP" id="MF_00321">
    <property type="entry name" value="GTPase_EngB"/>
    <property type="match status" value="1"/>
</dbReference>
<evidence type="ECO:0000313" key="12">
    <source>
        <dbReference type="EMBL" id="TDX48816.1"/>
    </source>
</evidence>
<dbReference type="GO" id="GO:0005525">
    <property type="term" value="F:GTP binding"/>
    <property type="evidence" value="ECO:0007669"/>
    <property type="project" value="UniProtKB-UniRule"/>
</dbReference>
<reference evidence="12 13" key="1">
    <citation type="submission" date="2019-03" db="EMBL/GenBank/DDBJ databases">
        <title>Subsurface microbial communities from deep shales in Ohio and West Virginia, USA.</title>
        <authorList>
            <person name="Wrighton K."/>
        </authorList>
    </citation>
    <scope>NUCLEOTIDE SEQUENCE [LARGE SCALE GENOMIC DNA]</scope>
    <source>
        <strain evidence="12 13">MSL 6dP</strain>
    </source>
</reference>
<dbReference type="NCBIfam" id="TIGR00231">
    <property type="entry name" value="small_GTP"/>
    <property type="match status" value="1"/>
</dbReference>
<keyword evidence="13" id="KW-1185">Reference proteome</keyword>